<evidence type="ECO:0000313" key="4">
    <source>
        <dbReference type="Proteomes" id="UP001596036"/>
    </source>
</evidence>
<accession>A0ABW0SID2</accession>
<dbReference type="InterPro" id="IPR001375">
    <property type="entry name" value="Peptidase_S9_cat"/>
</dbReference>
<keyword evidence="4" id="KW-1185">Reference proteome</keyword>
<sequence>MVCALDVLAMRRIDPGEDPKLAPDEGLVVLSVDTSAPINTVHIARVGGGTATVLNYMAVGRNPHLYAAKAGEYEWSQMKLTTYNMYSRFKIGKPEFRFTVVPGKIVYPGDLVLRPTSLTYSYIQVHNRTLPIMDWLEAKHPDVYRRLPFEYTGYYPDPFPDYYRAAVAKHPHPGADLNAGREAPKPAALPIPADVMWKPSRIAAIALNPTGDLLAETVREEKGYWALNLIDLRAGVSQVLTTTWKLPDTLVWKDSRTLIAASGGWHGEHTVYEVSSLLKGDKHEVRALPVLGEGRIVDLLPQEPGTILFEGYDTAGKLVVHRVVLVGDKSIRGFVTAKSRDRLNQGASNDRAWFADGNGRLRVAIVARDDTSVLVHGTDGVFHDVLKADDDFTFDPVGLSFDGNTIYGLTDEDRAQRDLVALDPVSRKITRTVFSKPGIDIVSAVFNSRREPVAARYYEDGRVVTEYFDDANRRTGEWIRTAFPGRQVMVIDRSDDNKQLILWVDGTDAPPQIYHLDVASKRASLLEDVAPWLSGKTFASAHVIKAKSSDGLQVEAFLTLPAGNGKRPLVVYPHGGPVGVSDDLNFNRDVQFLASQGYAVLQVNYRGSEGYGKAFREAGYRGWGRQIEDDIDAALREALAEYPLDESRMCTLGASYGGYSALISAIRNPRRFRCAISMSGVSDRALFFSASDNVRSVKAREQVERLLGNPRTDMAEMQATSPLYHASELTLPVMLVHGREDVRVDFEHTRRLVRMLNLENRPPVVMAIPDMGHSLDEPAMADVVWTGVAGFLQQYLGAPSAPAAAKAADAAPVPAPAEQTAK</sequence>
<dbReference type="SUPFAM" id="SSF53474">
    <property type="entry name" value="alpha/beta-Hydrolases"/>
    <property type="match status" value="1"/>
</dbReference>
<evidence type="ECO:0000259" key="2">
    <source>
        <dbReference type="Pfam" id="PF00326"/>
    </source>
</evidence>
<evidence type="ECO:0000313" key="3">
    <source>
        <dbReference type="EMBL" id="MFC5568704.1"/>
    </source>
</evidence>
<dbReference type="InterPro" id="IPR029058">
    <property type="entry name" value="AB_hydrolase_fold"/>
</dbReference>
<evidence type="ECO:0000256" key="1">
    <source>
        <dbReference type="ARBA" id="ARBA00022801"/>
    </source>
</evidence>
<dbReference type="EC" id="3.4.-.-" evidence="3"/>
<protein>
    <submittedName>
        <fullName evidence="3">Alpha/beta hydrolase family protein</fullName>
        <ecNumber evidence="3">3.4.-.-</ecNumber>
    </submittedName>
</protein>
<reference evidence="4" key="1">
    <citation type="journal article" date="2019" name="Int. J. Syst. Evol. Microbiol.">
        <title>The Global Catalogue of Microorganisms (GCM) 10K type strain sequencing project: providing services to taxonomists for standard genome sequencing and annotation.</title>
        <authorList>
            <consortium name="The Broad Institute Genomics Platform"/>
            <consortium name="The Broad Institute Genome Sequencing Center for Infectious Disease"/>
            <person name="Wu L."/>
            <person name="Ma J."/>
        </authorList>
    </citation>
    <scope>NUCLEOTIDE SEQUENCE [LARGE SCALE GENOMIC DNA]</scope>
    <source>
        <strain evidence="4">KACC 11407</strain>
    </source>
</reference>
<dbReference type="Pfam" id="PF00326">
    <property type="entry name" value="Peptidase_S9"/>
    <property type="match status" value="1"/>
</dbReference>
<dbReference type="GO" id="GO:0016787">
    <property type="term" value="F:hydrolase activity"/>
    <property type="evidence" value="ECO:0007669"/>
    <property type="project" value="UniProtKB-KW"/>
</dbReference>
<name>A0ABW0SID2_9GAMM</name>
<dbReference type="PANTHER" id="PTHR42776">
    <property type="entry name" value="SERINE PEPTIDASE S9 FAMILY MEMBER"/>
    <property type="match status" value="1"/>
</dbReference>
<dbReference type="SUPFAM" id="SSF82171">
    <property type="entry name" value="DPP6 N-terminal domain-like"/>
    <property type="match status" value="1"/>
</dbReference>
<gene>
    <name evidence="3" type="ORF">ACFPN1_01325</name>
</gene>
<comment type="caution">
    <text evidence="3">The sequence shown here is derived from an EMBL/GenBank/DDBJ whole genome shotgun (WGS) entry which is preliminary data.</text>
</comment>
<organism evidence="3 4">
    <name type="scientific">Lysobacter yangpyeongensis</name>
    <dbReference type="NCBI Taxonomy" id="346182"/>
    <lineage>
        <taxon>Bacteria</taxon>
        <taxon>Pseudomonadati</taxon>
        <taxon>Pseudomonadota</taxon>
        <taxon>Gammaproteobacteria</taxon>
        <taxon>Lysobacterales</taxon>
        <taxon>Lysobacteraceae</taxon>
        <taxon>Lysobacter</taxon>
    </lineage>
</organism>
<dbReference type="Proteomes" id="UP001596036">
    <property type="component" value="Unassembled WGS sequence"/>
</dbReference>
<dbReference type="PANTHER" id="PTHR42776:SF27">
    <property type="entry name" value="DIPEPTIDYL PEPTIDASE FAMILY MEMBER 6"/>
    <property type="match status" value="1"/>
</dbReference>
<proteinExistence type="predicted"/>
<dbReference type="EMBL" id="JBHSNM010000001">
    <property type="protein sequence ID" value="MFC5568704.1"/>
    <property type="molecule type" value="Genomic_DNA"/>
</dbReference>
<keyword evidence="1 3" id="KW-0378">Hydrolase</keyword>
<dbReference type="Gene3D" id="3.40.50.1820">
    <property type="entry name" value="alpha/beta hydrolase"/>
    <property type="match status" value="1"/>
</dbReference>
<feature type="domain" description="Peptidase S9 prolyl oligopeptidase catalytic" evidence="2">
    <location>
        <begin position="586"/>
        <end position="797"/>
    </location>
</feature>